<comment type="caution">
    <text evidence="1">The sequence shown here is derived from an EMBL/GenBank/DDBJ whole genome shotgun (WGS) entry which is preliminary data.</text>
</comment>
<dbReference type="InterPro" id="IPR025345">
    <property type="entry name" value="DUF4249"/>
</dbReference>
<evidence type="ECO:0000313" key="1">
    <source>
        <dbReference type="EMBL" id="MRS60792.1"/>
    </source>
</evidence>
<keyword evidence="2" id="KW-1185">Reference proteome</keyword>
<protein>
    <submittedName>
        <fullName evidence="1">DUF4249 family protein</fullName>
    </submittedName>
</protein>
<proteinExistence type="predicted"/>
<dbReference type="EMBL" id="WJXZ01000002">
    <property type="protein sequence ID" value="MRS60792.1"/>
    <property type="molecule type" value="Genomic_DNA"/>
</dbReference>
<sequence>MRLYTFCPQPPEGGFPKPIEAPIRGLGAILSAGIHRLKTVALFALLYPVLLSCQNLVTEIDPSRLPQIQSKLVVNGYLSPQDTVLAVSVSSSQTVLGDIVTDSVNTVRGATVTLTSEGKTVTLAYNPEQRVYTADARPFPILAGKTYSIQVSVAGYETVSSSCTIPKAVPVSEIKLDSNRSFSGPYIDSGWVYTVRAVWQDPAGETNYYRVAGYAECINRIPRTPTAHIDSTTPRVLLRGIIGFGRQDQFISDQNQDGQLLLSARGEVPSFFNYSFYDPTTQATYSGDYPYAKPLTIRISVLQTDENYFNYHRARQQQRQSANNPFAEPVLMPTNITGGLGCFAGYNRSTRVLLVR</sequence>
<dbReference type="AlphaFoldDB" id="A0A7K0EGF3"/>
<name>A0A7K0EGF3_9BACT</name>
<gene>
    <name evidence="1" type="ORF">GJJ30_05760</name>
</gene>
<dbReference type="OrthoDB" id="1115009at2"/>
<dbReference type="Pfam" id="PF14054">
    <property type="entry name" value="DUF4249"/>
    <property type="match status" value="1"/>
</dbReference>
<evidence type="ECO:0000313" key="2">
    <source>
        <dbReference type="Proteomes" id="UP000441754"/>
    </source>
</evidence>
<accession>A0A7K0EGF3</accession>
<organism evidence="1 2">
    <name type="scientific">Larkinella terrae</name>
    <dbReference type="NCBI Taxonomy" id="2025311"/>
    <lineage>
        <taxon>Bacteria</taxon>
        <taxon>Pseudomonadati</taxon>
        <taxon>Bacteroidota</taxon>
        <taxon>Cytophagia</taxon>
        <taxon>Cytophagales</taxon>
        <taxon>Spirosomataceae</taxon>
        <taxon>Larkinella</taxon>
    </lineage>
</organism>
<reference evidence="1 2" key="1">
    <citation type="journal article" date="2018" name="Antonie Van Leeuwenhoek">
        <title>Larkinella terrae sp. nov., isolated from soil on Jeju Island, South Korea.</title>
        <authorList>
            <person name="Ten L.N."/>
            <person name="Jeon J."/>
            <person name="Park S.J."/>
            <person name="Park S."/>
            <person name="Lee S.Y."/>
            <person name="Kim M.K."/>
            <person name="Jung H.Y."/>
        </authorList>
    </citation>
    <scope>NUCLEOTIDE SEQUENCE [LARGE SCALE GENOMIC DNA]</scope>
    <source>
        <strain evidence="1 2">KCTC 52001</strain>
    </source>
</reference>
<dbReference type="Proteomes" id="UP000441754">
    <property type="component" value="Unassembled WGS sequence"/>
</dbReference>